<evidence type="ECO:0000313" key="4">
    <source>
        <dbReference type="Proteomes" id="UP000016665"/>
    </source>
</evidence>
<dbReference type="Proteomes" id="UP000016665">
    <property type="component" value="Chromosome 1"/>
</dbReference>
<feature type="region of interest" description="Disordered" evidence="1">
    <location>
        <begin position="87"/>
        <end position="124"/>
    </location>
</feature>
<accession>A0A803W1B7</accession>
<feature type="domain" description="L27" evidence="2">
    <location>
        <begin position="4"/>
        <end position="64"/>
    </location>
</feature>
<reference evidence="3" key="2">
    <citation type="submission" date="2025-08" db="UniProtKB">
        <authorList>
            <consortium name="Ensembl"/>
        </authorList>
    </citation>
    <scope>IDENTIFICATION</scope>
</reference>
<proteinExistence type="predicted"/>
<evidence type="ECO:0000259" key="2">
    <source>
        <dbReference type="PROSITE" id="PS51022"/>
    </source>
</evidence>
<dbReference type="SUPFAM" id="SSF101288">
    <property type="entry name" value="L27 domain"/>
    <property type="match status" value="1"/>
</dbReference>
<protein>
    <recommendedName>
        <fullName evidence="2">L27 domain-containing protein</fullName>
    </recommendedName>
</protein>
<dbReference type="InterPro" id="IPR004172">
    <property type="entry name" value="L27_dom"/>
</dbReference>
<feature type="compositionally biased region" description="Basic and acidic residues" evidence="1">
    <location>
        <begin position="111"/>
        <end position="120"/>
    </location>
</feature>
<keyword evidence="4" id="KW-1185">Reference proteome</keyword>
<dbReference type="PROSITE" id="PS51022">
    <property type="entry name" value="L27"/>
    <property type="match status" value="1"/>
</dbReference>
<feature type="compositionally biased region" description="Basic and acidic residues" evidence="1">
    <location>
        <begin position="87"/>
        <end position="98"/>
    </location>
</feature>
<dbReference type="AlphaFoldDB" id="A0A803W1B7"/>
<dbReference type="InterPro" id="IPR015143">
    <property type="entry name" value="L27_1"/>
</dbReference>
<reference evidence="3" key="3">
    <citation type="submission" date="2025-09" db="UniProtKB">
        <authorList>
            <consortium name="Ensembl"/>
        </authorList>
    </citation>
    <scope>IDENTIFICATION</scope>
</reference>
<organism evidence="3 4">
    <name type="scientific">Ficedula albicollis</name>
    <name type="common">Collared flycatcher</name>
    <name type="synonym">Muscicapa albicollis</name>
    <dbReference type="NCBI Taxonomy" id="59894"/>
    <lineage>
        <taxon>Eukaryota</taxon>
        <taxon>Metazoa</taxon>
        <taxon>Chordata</taxon>
        <taxon>Craniata</taxon>
        <taxon>Vertebrata</taxon>
        <taxon>Euteleostomi</taxon>
        <taxon>Archelosauria</taxon>
        <taxon>Archosauria</taxon>
        <taxon>Dinosauria</taxon>
        <taxon>Saurischia</taxon>
        <taxon>Theropoda</taxon>
        <taxon>Coelurosauria</taxon>
        <taxon>Aves</taxon>
        <taxon>Neognathae</taxon>
        <taxon>Neoaves</taxon>
        <taxon>Telluraves</taxon>
        <taxon>Australaves</taxon>
        <taxon>Passeriformes</taxon>
        <taxon>Muscicapidae</taxon>
        <taxon>Ficedula</taxon>
    </lineage>
</organism>
<sequence>MPVKKKDTDRALVLLEEYCKKLRKPEEQQLKKAIRKVMGIFKSSLFQALLDIQEFYEVTLLNSQKSYEQKIEEANQVAEKWEKTASATDHENLQKKQEPAASNGSEGSGQRGEHNKEKPTSENYVVDMKTKQSHGRGPPHKCSVETPAWIPIQHSTPMEKNPSWASSAMEKRQEGAVKGVWAQKVKDLSHALSRASFSISCALSVKRGTLTLREGKPEEGPCR</sequence>
<dbReference type="SMART" id="SM00569">
    <property type="entry name" value="L27"/>
    <property type="match status" value="1"/>
</dbReference>
<evidence type="ECO:0000256" key="1">
    <source>
        <dbReference type="SAM" id="MobiDB-lite"/>
    </source>
</evidence>
<dbReference type="Ensembl" id="ENSFALT00000044467.1">
    <property type="protein sequence ID" value="ENSFALP00000028773.1"/>
    <property type="gene ID" value="ENSFALG00000024900.1"/>
</dbReference>
<reference evidence="3 4" key="1">
    <citation type="journal article" date="2012" name="Nature">
        <title>The genomic landscape of species divergence in Ficedula flycatchers.</title>
        <authorList>
            <person name="Ellegren H."/>
            <person name="Smeds L."/>
            <person name="Burri R."/>
            <person name="Olason P.I."/>
            <person name="Backstrom N."/>
            <person name="Kawakami T."/>
            <person name="Kunstner A."/>
            <person name="Makinen H."/>
            <person name="Nadachowska-Brzyska K."/>
            <person name="Qvarnstrom A."/>
            <person name="Uebbing S."/>
            <person name="Wolf J.B."/>
        </authorList>
    </citation>
    <scope>NUCLEOTIDE SEQUENCE [LARGE SCALE GENOMIC DNA]</scope>
</reference>
<dbReference type="Pfam" id="PF09058">
    <property type="entry name" value="L27_1"/>
    <property type="match status" value="1"/>
</dbReference>
<dbReference type="InterPro" id="IPR036892">
    <property type="entry name" value="L27_dom_sf"/>
</dbReference>
<dbReference type="Gene3D" id="1.10.287.470">
    <property type="entry name" value="Helix hairpin bin"/>
    <property type="match status" value="1"/>
</dbReference>
<name>A0A803W1B7_FICAL</name>
<evidence type="ECO:0000313" key="3">
    <source>
        <dbReference type="Ensembl" id="ENSFALP00000028773.1"/>
    </source>
</evidence>
<dbReference type="GeneTree" id="ENSGT00940000155156"/>